<dbReference type="RefSeq" id="WP_021582772.1">
    <property type="nucleotide sequence ID" value="NZ_AWET01000003.1"/>
</dbReference>
<protein>
    <submittedName>
        <fullName evidence="2">Uncharacterized protein</fullName>
    </submittedName>
</protein>
<evidence type="ECO:0000313" key="2">
    <source>
        <dbReference type="EMBL" id="ERK04311.1"/>
    </source>
</evidence>
<dbReference type="EMBL" id="AWET01000003">
    <property type="protein sequence ID" value="ERK04311.1"/>
    <property type="molecule type" value="Genomic_DNA"/>
</dbReference>
<dbReference type="AlphaFoldDB" id="U2LJ66"/>
<gene>
    <name evidence="2" type="ORF">HMPREF1218_2044</name>
</gene>
<sequence length="76" mass="8285">MKQKQLEKWAYVKPECRIVPTETETFVCASLTPHASASTEAGWESETSHGGGTIWVGSASEIAPAKGNIFDEDEEE</sequence>
<keyword evidence="3" id="KW-1185">Reference proteome</keyword>
<organism evidence="2 3">
    <name type="scientific">Hoylesella pleuritidis F0068</name>
    <dbReference type="NCBI Taxonomy" id="1081904"/>
    <lineage>
        <taxon>Bacteria</taxon>
        <taxon>Pseudomonadati</taxon>
        <taxon>Bacteroidota</taxon>
        <taxon>Bacteroidia</taxon>
        <taxon>Bacteroidales</taxon>
        <taxon>Prevotellaceae</taxon>
        <taxon>Hoylesella</taxon>
    </lineage>
</organism>
<feature type="region of interest" description="Disordered" evidence="1">
    <location>
        <begin position="37"/>
        <end position="58"/>
    </location>
</feature>
<evidence type="ECO:0000256" key="1">
    <source>
        <dbReference type="SAM" id="MobiDB-lite"/>
    </source>
</evidence>
<dbReference type="Proteomes" id="UP000016600">
    <property type="component" value="Unassembled WGS sequence"/>
</dbReference>
<name>U2LJ66_9BACT</name>
<evidence type="ECO:0000313" key="3">
    <source>
        <dbReference type="Proteomes" id="UP000016600"/>
    </source>
</evidence>
<accession>U2LJ66</accession>
<reference evidence="2 3" key="1">
    <citation type="submission" date="2013-08" db="EMBL/GenBank/DDBJ databases">
        <authorList>
            <person name="Durkin A.S."/>
            <person name="Haft D.R."/>
            <person name="McCorrison J."/>
            <person name="Torralba M."/>
            <person name="Gillis M."/>
            <person name="Haft D.H."/>
            <person name="Methe B."/>
            <person name="Sutton G."/>
            <person name="Nelson K.E."/>
        </authorList>
    </citation>
    <scope>NUCLEOTIDE SEQUENCE [LARGE SCALE GENOMIC DNA]</scope>
    <source>
        <strain evidence="2 3">F0068</strain>
    </source>
</reference>
<dbReference type="PATRIC" id="fig|1081904.3.peg.46"/>
<comment type="caution">
    <text evidence="2">The sequence shown here is derived from an EMBL/GenBank/DDBJ whole genome shotgun (WGS) entry which is preliminary data.</text>
</comment>
<proteinExistence type="predicted"/>